<feature type="compositionally biased region" description="Acidic residues" evidence="9">
    <location>
        <begin position="611"/>
        <end position="620"/>
    </location>
</feature>
<organism evidence="10 11">
    <name type="scientific">Cyanidium caldarium</name>
    <name type="common">Red alga</name>
    <dbReference type="NCBI Taxonomy" id="2771"/>
    <lineage>
        <taxon>Eukaryota</taxon>
        <taxon>Rhodophyta</taxon>
        <taxon>Bangiophyceae</taxon>
        <taxon>Cyanidiales</taxon>
        <taxon>Cyanidiaceae</taxon>
        <taxon>Cyanidium</taxon>
    </lineage>
</organism>
<keyword evidence="6" id="KW-0811">Translocation</keyword>
<gene>
    <name evidence="10" type="ORF">CDCA_CDCA15G4040</name>
</gene>
<comment type="similarity">
    <text evidence="2">Belongs to the nucleoporin Nup85 family.</text>
</comment>
<keyword evidence="4" id="KW-0509">mRNA transport</keyword>
<evidence type="ECO:0000313" key="11">
    <source>
        <dbReference type="Proteomes" id="UP001301350"/>
    </source>
</evidence>
<dbReference type="GO" id="GO:0045893">
    <property type="term" value="P:positive regulation of DNA-templated transcription"/>
    <property type="evidence" value="ECO:0007669"/>
    <property type="project" value="TreeGrafter"/>
</dbReference>
<dbReference type="PANTHER" id="PTHR13373">
    <property type="entry name" value="FROUNT PROTEIN-RELATED"/>
    <property type="match status" value="1"/>
</dbReference>
<name>A0AAV9J103_CYACA</name>
<proteinExistence type="inferred from homology"/>
<evidence type="ECO:0000256" key="9">
    <source>
        <dbReference type="SAM" id="MobiDB-lite"/>
    </source>
</evidence>
<sequence>MDDRVEQYLARSGYAVFRALHDEAVAVPPGSSVRAAFGQYHAALAEAVRAWEGVEAGAERVAALEALVGAAAVWDLCALAFLEGVEDRRYAASVPLDLQVAELLVPLTATMEADVGAEAAASTETASGGRALLQRVARWCALGRRADACQCVRWHEHGQGSGSRVGDDASADVSTEPLSLLAVALQEAPPTHADARWTAWQEDCVAVARELECGSDACDGNADREDAETTLALPSAVGQLLQALGGMAAFPAPATRCWSEEFVATLTYRTRGDGAILSCLQTAAETAERRFPTTPPGASGVAECGAPTVTTAAMVQWALRAAAYGNADECVVVLSRLRYGRWSAAHLADLLQCTLRGSRAVRDRLVSEYAEHLSRQLPPSAWRIGLRYAGTITSPARMADIRAAAVSSSATAALEEVAMTAELPDEHLGTASSAVVQCSRQRAERAERAGRDSVAFYEWSRAGEAERAKRAVHRVLAKVQRAWADRSSGDRTAALALLENLDIAASALPPEPHRAYITYLSEFLADIAALAADDSATSASAAALRRDAYARAVSLLGGSGLPERYRTRVLSLLAQYVSGEDTAETSIPWSADRDGIYALLEAWHTTVVSAGDDDEEEEEGGIVGPSHSDSVPLAPMEEMLRGLLASRCLLEPDAA</sequence>
<evidence type="ECO:0000256" key="3">
    <source>
        <dbReference type="ARBA" id="ARBA00022448"/>
    </source>
</evidence>
<dbReference type="AlphaFoldDB" id="A0AAV9J103"/>
<dbReference type="GO" id="GO:0006406">
    <property type="term" value="P:mRNA export from nucleus"/>
    <property type="evidence" value="ECO:0007669"/>
    <property type="project" value="TreeGrafter"/>
</dbReference>
<keyword evidence="5" id="KW-0653">Protein transport</keyword>
<dbReference type="GO" id="GO:0017056">
    <property type="term" value="F:structural constituent of nuclear pore"/>
    <property type="evidence" value="ECO:0007669"/>
    <property type="project" value="TreeGrafter"/>
</dbReference>
<feature type="region of interest" description="Disordered" evidence="9">
    <location>
        <begin position="611"/>
        <end position="631"/>
    </location>
</feature>
<comment type="subcellular location">
    <subcellularLocation>
        <location evidence="1">Nucleus</location>
        <location evidence="1">Nuclear pore complex</location>
    </subcellularLocation>
</comment>
<keyword evidence="8" id="KW-0539">Nucleus</keyword>
<dbReference type="Proteomes" id="UP001301350">
    <property type="component" value="Unassembled WGS sequence"/>
</dbReference>
<dbReference type="GO" id="GO:0006606">
    <property type="term" value="P:protein import into nucleus"/>
    <property type="evidence" value="ECO:0007669"/>
    <property type="project" value="TreeGrafter"/>
</dbReference>
<evidence type="ECO:0000313" key="10">
    <source>
        <dbReference type="EMBL" id="KAK4538015.1"/>
    </source>
</evidence>
<evidence type="ECO:0000256" key="8">
    <source>
        <dbReference type="ARBA" id="ARBA00023242"/>
    </source>
</evidence>
<keyword evidence="3" id="KW-0813">Transport</keyword>
<evidence type="ECO:0000256" key="7">
    <source>
        <dbReference type="ARBA" id="ARBA00023132"/>
    </source>
</evidence>
<evidence type="ECO:0000256" key="1">
    <source>
        <dbReference type="ARBA" id="ARBA00004567"/>
    </source>
</evidence>
<dbReference type="InterPro" id="IPR011502">
    <property type="entry name" value="Nucleoporin_Nup85"/>
</dbReference>
<evidence type="ECO:0000256" key="4">
    <source>
        <dbReference type="ARBA" id="ARBA00022816"/>
    </source>
</evidence>
<accession>A0AAV9J103</accession>
<evidence type="ECO:0000256" key="2">
    <source>
        <dbReference type="ARBA" id="ARBA00005573"/>
    </source>
</evidence>
<comment type="caution">
    <text evidence="10">The sequence shown here is derived from an EMBL/GenBank/DDBJ whole genome shotgun (WGS) entry which is preliminary data.</text>
</comment>
<evidence type="ECO:0000256" key="5">
    <source>
        <dbReference type="ARBA" id="ARBA00022927"/>
    </source>
</evidence>
<dbReference type="GO" id="GO:0031080">
    <property type="term" value="C:nuclear pore outer ring"/>
    <property type="evidence" value="ECO:0007669"/>
    <property type="project" value="TreeGrafter"/>
</dbReference>
<dbReference type="EMBL" id="JANCYW010000015">
    <property type="protein sequence ID" value="KAK4538015.1"/>
    <property type="molecule type" value="Genomic_DNA"/>
</dbReference>
<dbReference type="PANTHER" id="PTHR13373:SF21">
    <property type="entry name" value="NUCLEAR PORE COMPLEX PROTEIN NUP85"/>
    <property type="match status" value="1"/>
</dbReference>
<keyword evidence="7" id="KW-0906">Nuclear pore complex</keyword>
<evidence type="ECO:0008006" key="12">
    <source>
        <dbReference type="Google" id="ProtNLM"/>
    </source>
</evidence>
<keyword evidence="11" id="KW-1185">Reference proteome</keyword>
<evidence type="ECO:0000256" key="6">
    <source>
        <dbReference type="ARBA" id="ARBA00023010"/>
    </source>
</evidence>
<protein>
    <recommendedName>
        <fullName evidence="12">Nuclear pore complex protein Nup85</fullName>
    </recommendedName>
</protein>
<reference evidence="10 11" key="1">
    <citation type="submission" date="2022-07" db="EMBL/GenBank/DDBJ databases">
        <title>Genome-wide signatures of adaptation to extreme environments.</title>
        <authorList>
            <person name="Cho C.H."/>
            <person name="Yoon H.S."/>
        </authorList>
    </citation>
    <scope>NUCLEOTIDE SEQUENCE [LARGE SCALE GENOMIC DNA]</scope>
    <source>
        <strain evidence="10 11">DBV 063 E5</strain>
    </source>
</reference>